<accession>A0ACC1HYZ8</accession>
<reference evidence="1" key="1">
    <citation type="submission" date="2022-06" db="EMBL/GenBank/DDBJ databases">
        <title>Phylogenomic reconstructions and comparative analyses of Kickxellomycotina fungi.</title>
        <authorList>
            <person name="Reynolds N.K."/>
            <person name="Stajich J.E."/>
            <person name="Barry K."/>
            <person name="Grigoriev I.V."/>
            <person name="Crous P."/>
            <person name="Smith M.E."/>
        </authorList>
    </citation>
    <scope>NUCLEOTIDE SEQUENCE</scope>
    <source>
        <strain evidence="1">RSA 2271</strain>
    </source>
</reference>
<keyword evidence="2" id="KW-1185">Reference proteome</keyword>
<evidence type="ECO:0000313" key="2">
    <source>
        <dbReference type="Proteomes" id="UP001145114"/>
    </source>
</evidence>
<sequence length="1615" mass="175801">MLAGTLLPFPDGPQVSSDATADAHPRVPPEMRDLVRNKLTSGDFKDEDSDDDDEEERKKGGRLQGNSACGAGNSRPRWLKARLLLIILPVVALIVASILGYYNGGSNHHYIRTAGDNSPQELVATTVAALGCDSSPNLITRDVCRCPCILHSPSGSYTCMPMAGTGARAAMGAWGLFRRASFGFRARRASGTRPRCPTSGVHADHCAASGDSAGSEREVDPVSNPEHREFYLKAREHIICILIYFVALSLSYGYVVQSQASSHRRLQRMWHRVWARINSQRFDSPHPALGRRPPTDSTISHRTHSPARGSASLSLPTRRADRAASGTPSHEARTDPDVSQRASTLMDTGGHAVGGIKCRRYKSDIVDLAHALDMLTLLPRKSGAAPQGRRLYSSDDLPGSSWPRAQRHSNELPGSPRRRPSISDELGTANSTVSTEATDELASLDFGTSGSAALVASARPTPSQKMRAAPLRAIYWIQLVPRLVMTFGLMIAWMQFLLLLPTIIMGSMLEHWTLYAAPSSRITFSTLFVPRALIPASTGNYSTGLYTPVASSVSDYPGVLQRLWQYQANLSLLFILAILPFGWFFRASLFHSDGVWPRVRSAIVRVLILDILVATIGFAISGQLSALPWLKSSAARASPGTTVSDHHRHHHYYDSYGGHPLFRLVADWAAVILSAPLRYTLHRWMYTICALPTLLLAAPMGFHAFLRSIRASLPLTTNQKRLILERWRHVNQELPRAEKMLFLAKERWREYVIDYLDQSYAAGSGPDSRGLEDPRGSAPFADASHAAVEAGVSLSDTPDDSSPPSSPLFAAAISSRNMVAPPAGPGRHRRSNSTEGSLLPPSATRQPRRDSEPFHTGPRPSRRPPLPRFGSAADPRNYKRSAEMVDAPPHSPTVKSRRKVDLAAAELPPISLRRQVAIQYFKARGRQGQPNRRRPTPKCPPKDTGLESAKDRGESFISALRDVISQNSSFILGTFSFKLPETISEEPEPHAFAGAWPEDGASQGPAGAETPADMTSKPSAFNTMPWSFRPQSSRREDGAGVPRSESHVALSRTSSRQSTIVDAVSNVARSISVRTGLWLFGQTGALDKDSLLKSLDPTDQKAQRERQRLRKNISRARARVQELRRERCRLLKTNVIPDPECGDLRAAGGALPSPWTWRYWSRKFWASPWMRIATYYLVNTLVIVASLLLWLHITAGALSALFVNTPDLTRGHWYFTSRNIRLTSAPGGLPSPPSPPSDDTGGDQSQETSIWLRGVRLVRGLLYPLGGDVGPQGRAPIAGGDVVGKPSPYAAWLPFIVAGTQFSAAILLYLSAFSGLSSIVIDFKGAGTRAEGAPCQSLVARLVSKCTPRAWMRLPSLRFGTATARTSRALAITDSGSCYKGSRSESLLGSGDGSDSLAIPTQFASSIIGARSVLRRRYPRLLVLVIMALTWPAVLRTVGIISERVFLLTMMPLVEPILPPALVEWVSGGASMGLYTAESPALQLLPTRTTQGPTGRPHKDTPAATGHLVAALSFAHTTSSILNAALPLGRALAMLQRLLPLLESLNPGLVAFVTRMAAFAINTLAFVARVAGALLPVPPLALTLRQVLRGTRWVCPEVTPVLATVFWFVRPEAVV</sequence>
<proteinExistence type="predicted"/>
<organism evidence="1 2">
    <name type="scientific">Spiromyces aspiralis</name>
    <dbReference type="NCBI Taxonomy" id="68401"/>
    <lineage>
        <taxon>Eukaryota</taxon>
        <taxon>Fungi</taxon>
        <taxon>Fungi incertae sedis</taxon>
        <taxon>Zoopagomycota</taxon>
        <taxon>Kickxellomycotina</taxon>
        <taxon>Kickxellomycetes</taxon>
        <taxon>Kickxellales</taxon>
        <taxon>Kickxellaceae</taxon>
        <taxon>Spiromyces</taxon>
    </lineage>
</organism>
<dbReference type="EMBL" id="JAMZIH010000251">
    <property type="protein sequence ID" value="KAJ1679654.1"/>
    <property type="molecule type" value="Genomic_DNA"/>
</dbReference>
<evidence type="ECO:0000313" key="1">
    <source>
        <dbReference type="EMBL" id="KAJ1679654.1"/>
    </source>
</evidence>
<protein>
    <submittedName>
        <fullName evidence="1">Uncharacterized protein</fullName>
    </submittedName>
</protein>
<gene>
    <name evidence="1" type="ORF">EV182_001604</name>
</gene>
<comment type="caution">
    <text evidence="1">The sequence shown here is derived from an EMBL/GenBank/DDBJ whole genome shotgun (WGS) entry which is preliminary data.</text>
</comment>
<feature type="non-terminal residue" evidence="1">
    <location>
        <position position="1615"/>
    </location>
</feature>
<name>A0ACC1HYZ8_9FUNG</name>
<dbReference type="Proteomes" id="UP001145114">
    <property type="component" value="Unassembled WGS sequence"/>
</dbReference>